<protein>
    <submittedName>
        <fullName evidence="1">Uncharacterized protein</fullName>
    </submittedName>
</protein>
<reference evidence="1 2" key="1">
    <citation type="submission" date="2014-02" db="EMBL/GenBank/DDBJ databases">
        <title>The small core and large imbalanced accessory genome model reveals a collaborative survival strategy of Sorangium cellulosum strains in nature.</title>
        <authorList>
            <person name="Han K."/>
            <person name="Peng R."/>
            <person name="Blom J."/>
            <person name="Li Y.-Z."/>
        </authorList>
    </citation>
    <scope>NUCLEOTIDE SEQUENCE [LARGE SCALE GENOMIC DNA]</scope>
    <source>
        <strain evidence="1 2">So0157-25</strain>
    </source>
</reference>
<gene>
    <name evidence="1" type="ORF">BE08_27010</name>
</gene>
<name>A0A150P989_SORCE</name>
<sequence>MFDGPRQPIVSREQKLVYAGIYVLKKMDLKPADGGIEMPLVLPSELTPLQDVLQELVNADFVEVNRRKARFEITKKGVAYLGEIIDEAEALIEEFDEESVEDAVDELRRRNVDLLRARFLWGWYDGELDDLVLFQQRRGATPVESWWADYLMSDALYEALISDFTSA</sequence>
<comment type="caution">
    <text evidence="1">The sequence shown here is derived from an EMBL/GenBank/DDBJ whole genome shotgun (WGS) entry which is preliminary data.</text>
</comment>
<dbReference type="EMBL" id="JELY01002526">
    <property type="protein sequence ID" value="KYF52274.1"/>
    <property type="molecule type" value="Genomic_DNA"/>
</dbReference>
<evidence type="ECO:0000313" key="2">
    <source>
        <dbReference type="Proteomes" id="UP000075420"/>
    </source>
</evidence>
<proteinExistence type="predicted"/>
<dbReference type="AlphaFoldDB" id="A0A150P989"/>
<dbReference type="Proteomes" id="UP000075420">
    <property type="component" value="Unassembled WGS sequence"/>
</dbReference>
<accession>A0A150P989</accession>
<organism evidence="1 2">
    <name type="scientific">Sorangium cellulosum</name>
    <name type="common">Polyangium cellulosum</name>
    <dbReference type="NCBI Taxonomy" id="56"/>
    <lineage>
        <taxon>Bacteria</taxon>
        <taxon>Pseudomonadati</taxon>
        <taxon>Myxococcota</taxon>
        <taxon>Polyangia</taxon>
        <taxon>Polyangiales</taxon>
        <taxon>Polyangiaceae</taxon>
        <taxon>Sorangium</taxon>
    </lineage>
</organism>
<evidence type="ECO:0000313" key="1">
    <source>
        <dbReference type="EMBL" id="KYF52274.1"/>
    </source>
</evidence>